<dbReference type="PANTHER" id="PTHR35089">
    <property type="entry name" value="CHAPERONE PROTEIN SKP"/>
    <property type="match status" value="1"/>
</dbReference>
<keyword evidence="2" id="KW-0732">Signal</keyword>
<proteinExistence type="inferred from homology"/>
<reference evidence="3 4" key="1">
    <citation type="submission" date="2018-01" db="EMBL/GenBank/DDBJ databases">
        <title>The draft genome of Hanstruepera neustonica JCM19743.</title>
        <authorList>
            <person name="He R.-H."/>
            <person name="Du Z.-J."/>
        </authorList>
    </citation>
    <scope>NUCLEOTIDE SEQUENCE [LARGE SCALE GENOMIC DNA]</scope>
    <source>
        <strain evidence="3 4">JCM19743</strain>
    </source>
</reference>
<sequence>MKNLFFGLILVILMASCNQDKIAFVDNSYVINEYQERKDIETKYKSKIEKYNKKRDSVSKALQLEFQAFQLKAKTISQNDAQAEYDLLMQKQQMLQQQFQVEEQQIASQSQTEIDSLISKVKTFVKKYGKDNNYTYILGTSDGASSVLYGVEENNISEVILNGLNDAYIKK</sequence>
<organism evidence="3 4">
    <name type="scientific">Hanstruepera neustonica</name>
    <dbReference type="NCBI Taxonomy" id="1445657"/>
    <lineage>
        <taxon>Bacteria</taxon>
        <taxon>Pseudomonadati</taxon>
        <taxon>Bacteroidota</taxon>
        <taxon>Flavobacteriia</taxon>
        <taxon>Flavobacteriales</taxon>
        <taxon>Flavobacteriaceae</taxon>
        <taxon>Hanstruepera</taxon>
    </lineage>
</organism>
<dbReference type="GO" id="GO:0005829">
    <property type="term" value="C:cytosol"/>
    <property type="evidence" value="ECO:0007669"/>
    <property type="project" value="TreeGrafter"/>
</dbReference>
<dbReference type="GO" id="GO:0051082">
    <property type="term" value="F:unfolded protein binding"/>
    <property type="evidence" value="ECO:0007669"/>
    <property type="project" value="InterPro"/>
</dbReference>
<dbReference type="InterPro" id="IPR024930">
    <property type="entry name" value="Skp_dom_sf"/>
</dbReference>
<dbReference type="AlphaFoldDB" id="A0A2K1E581"/>
<protein>
    <recommendedName>
        <fullName evidence="5">OmpH family outer membrane protein</fullName>
    </recommendedName>
</protein>
<dbReference type="Gene3D" id="3.30.910.20">
    <property type="entry name" value="Skp domain"/>
    <property type="match status" value="1"/>
</dbReference>
<name>A0A2K1E581_9FLAO</name>
<evidence type="ECO:0000256" key="1">
    <source>
        <dbReference type="ARBA" id="ARBA00009091"/>
    </source>
</evidence>
<evidence type="ECO:0008006" key="5">
    <source>
        <dbReference type="Google" id="ProtNLM"/>
    </source>
</evidence>
<evidence type="ECO:0000313" key="4">
    <source>
        <dbReference type="Proteomes" id="UP000236641"/>
    </source>
</evidence>
<dbReference type="RefSeq" id="WP_103051281.1">
    <property type="nucleotide sequence ID" value="NZ_POWF01000001.1"/>
</dbReference>
<dbReference type="Proteomes" id="UP000236641">
    <property type="component" value="Unassembled WGS sequence"/>
</dbReference>
<dbReference type="OrthoDB" id="1145062at2"/>
<accession>A0A2K1E581</accession>
<keyword evidence="4" id="KW-1185">Reference proteome</keyword>
<comment type="caution">
    <text evidence="3">The sequence shown here is derived from an EMBL/GenBank/DDBJ whole genome shotgun (WGS) entry which is preliminary data.</text>
</comment>
<dbReference type="Pfam" id="PF03938">
    <property type="entry name" value="OmpH"/>
    <property type="match status" value="1"/>
</dbReference>
<evidence type="ECO:0000256" key="2">
    <source>
        <dbReference type="ARBA" id="ARBA00022729"/>
    </source>
</evidence>
<dbReference type="PANTHER" id="PTHR35089:SF1">
    <property type="entry name" value="CHAPERONE PROTEIN SKP"/>
    <property type="match status" value="1"/>
</dbReference>
<dbReference type="PROSITE" id="PS51257">
    <property type="entry name" value="PROKAR_LIPOPROTEIN"/>
    <property type="match status" value="1"/>
</dbReference>
<gene>
    <name evidence="3" type="ORF">C1T31_01280</name>
</gene>
<dbReference type="EMBL" id="POWF01000001">
    <property type="protein sequence ID" value="PNQ75442.1"/>
    <property type="molecule type" value="Genomic_DNA"/>
</dbReference>
<evidence type="ECO:0000313" key="3">
    <source>
        <dbReference type="EMBL" id="PNQ75442.1"/>
    </source>
</evidence>
<dbReference type="SMART" id="SM00935">
    <property type="entry name" value="OmpH"/>
    <property type="match status" value="1"/>
</dbReference>
<dbReference type="InterPro" id="IPR005632">
    <property type="entry name" value="Chaperone_Skp"/>
</dbReference>
<dbReference type="GO" id="GO:0050821">
    <property type="term" value="P:protein stabilization"/>
    <property type="evidence" value="ECO:0007669"/>
    <property type="project" value="TreeGrafter"/>
</dbReference>
<comment type="similarity">
    <text evidence="1">Belongs to the Skp family.</text>
</comment>
<dbReference type="SUPFAM" id="SSF111384">
    <property type="entry name" value="OmpH-like"/>
    <property type="match status" value="1"/>
</dbReference>